<name>A0A843VGI3_COLES</name>
<accession>A0A843VGI3</accession>
<evidence type="ECO:0000256" key="1">
    <source>
        <dbReference type="SAM" id="MobiDB-lite"/>
    </source>
</evidence>
<dbReference type="PANTHER" id="PTHR34482:SF36">
    <property type="entry name" value="RETROTRANSPOSON GAG DOMAIN-CONTAINING PROTEIN"/>
    <property type="match status" value="1"/>
</dbReference>
<feature type="compositionally biased region" description="Polar residues" evidence="1">
    <location>
        <begin position="38"/>
        <end position="50"/>
    </location>
</feature>
<evidence type="ECO:0000313" key="4">
    <source>
        <dbReference type="Proteomes" id="UP000652761"/>
    </source>
</evidence>
<feature type="domain" description="Retrotransposon gag" evidence="2">
    <location>
        <begin position="80"/>
        <end position="176"/>
    </location>
</feature>
<sequence>MGNLDNLKTGQDMLLHQIEEYWEVMSDVVRELYHNPEGDQQPSVESTTRSTDPDEVENWIKDIERIFRAIRCSEEDKICLTTFQLDRDARAWWEAIESTLEDPDQIVLEEFVELFNEQYFSEVVQEKKATEFANIKQHGMTMFEYEAQFARLSKYASHLIAIEKLKVKRFMNGLRPNFITQLMPHLVTTYSKMVKRAFALEAANEIVERIKGKFGGSSSTTDHKRKLEMENAPNIPQSTRKLGKAPVGNKYQTLGDEFTSCWGRVEEFLAAGEQEIVHTKPFFFPVASAVTCTDSDYEVQEEEQVEDGNAPE</sequence>
<evidence type="ECO:0000259" key="2">
    <source>
        <dbReference type="Pfam" id="PF03732"/>
    </source>
</evidence>
<proteinExistence type="predicted"/>
<gene>
    <name evidence="3" type="ORF">Taro_026901</name>
</gene>
<dbReference type="InterPro" id="IPR005162">
    <property type="entry name" value="Retrotrans_gag_dom"/>
</dbReference>
<feature type="region of interest" description="Disordered" evidence="1">
    <location>
        <begin position="34"/>
        <end position="53"/>
    </location>
</feature>
<dbReference type="PANTHER" id="PTHR34482">
    <property type="entry name" value="DNA DAMAGE-INDUCIBLE PROTEIN 1-LIKE"/>
    <property type="match status" value="1"/>
</dbReference>
<protein>
    <recommendedName>
        <fullName evidence="2">Retrotransposon gag domain-containing protein</fullName>
    </recommendedName>
</protein>
<dbReference type="AlphaFoldDB" id="A0A843VGI3"/>
<evidence type="ECO:0000313" key="3">
    <source>
        <dbReference type="EMBL" id="MQL94246.1"/>
    </source>
</evidence>
<keyword evidence="4" id="KW-1185">Reference proteome</keyword>
<dbReference type="Proteomes" id="UP000652761">
    <property type="component" value="Unassembled WGS sequence"/>
</dbReference>
<dbReference type="EMBL" id="NMUH01001650">
    <property type="protein sequence ID" value="MQL94246.1"/>
    <property type="molecule type" value="Genomic_DNA"/>
</dbReference>
<organism evidence="3 4">
    <name type="scientific">Colocasia esculenta</name>
    <name type="common">Wild taro</name>
    <name type="synonym">Arum esculentum</name>
    <dbReference type="NCBI Taxonomy" id="4460"/>
    <lineage>
        <taxon>Eukaryota</taxon>
        <taxon>Viridiplantae</taxon>
        <taxon>Streptophyta</taxon>
        <taxon>Embryophyta</taxon>
        <taxon>Tracheophyta</taxon>
        <taxon>Spermatophyta</taxon>
        <taxon>Magnoliopsida</taxon>
        <taxon>Liliopsida</taxon>
        <taxon>Araceae</taxon>
        <taxon>Aroideae</taxon>
        <taxon>Colocasieae</taxon>
        <taxon>Colocasia</taxon>
    </lineage>
</organism>
<reference evidence="3" key="1">
    <citation type="submission" date="2017-07" db="EMBL/GenBank/DDBJ databases">
        <title>Taro Niue Genome Assembly and Annotation.</title>
        <authorList>
            <person name="Atibalentja N."/>
            <person name="Keating K."/>
            <person name="Fields C.J."/>
        </authorList>
    </citation>
    <scope>NUCLEOTIDE SEQUENCE</scope>
    <source>
        <strain evidence="3">Niue_2</strain>
        <tissue evidence="3">Leaf</tissue>
    </source>
</reference>
<comment type="caution">
    <text evidence="3">The sequence shown here is derived from an EMBL/GenBank/DDBJ whole genome shotgun (WGS) entry which is preliminary data.</text>
</comment>
<dbReference type="Pfam" id="PF03732">
    <property type="entry name" value="Retrotrans_gag"/>
    <property type="match status" value="1"/>
</dbReference>
<dbReference type="OrthoDB" id="786614at2759"/>